<evidence type="ECO:0000313" key="1">
    <source>
        <dbReference type="EMBL" id="CAB4598203.1"/>
    </source>
</evidence>
<name>A0A6J6GEZ1_9ZZZZ</name>
<protein>
    <submittedName>
        <fullName evidence="1">Unannotated protein</fullName>
    </submittedName>
</protein>
<gene>
    <name evidence="1" type="ORF">UFOPK1826_00474</name>
</gene>
<organism evidence="1">
    <name type="scientific">freshwater metagenome</name>
    <dbReference type="NCBI Taxonomy" id="449393"/>
    <lineage>
        <taxon>unclassified sequences</taxon>
        <taxon>metagenomes</taxon>
        <taxon>ecological metagenomes</taxon>
    </lineage>
</organism>
<sequence length="71" mass="7579">MAALNVVTTETRHVLAALRIASPSFRVPYPRGVLITNAISPDSISFTASSPVLLPGFLSENLPTTRETSQP</sequence>
<dbReference type="AlphaFoldDB" id="A0A6J6GEZ1"/>
<reference evidence="1" key="1">
    <citation type="submission" date="2020-05" db="EMBL/GenBank/DDBJ databases">
        <authorList>
            <person name="Chiriac C."/>
            <person name="Salcher M."/>
            <person name="Ghai R."/>
            <person name="Kavagutti S V."/>
        </authorList>
    </citation>
    <scope>NUCLEOTIDE SEQUENCE</scope>
</reference>
<proteinExistence type="predicted"/>
<accession>A0A6J6GEZ1</accession>
<dbReference type="EMBL" id="CAEZUN010000042">
    <property type="protein sequence ID" value="CAB4598203.1"/>
    <property type="molecule type" value="Genomic_DNA"/>
</dbReference>